<name>A0A8J4VGP8_9ROSI</name>
<comment type="subcellular location">
    <subcellularLocation>
        <location evidence="1">Cell membrane</location>
        <topology evidence="1">Single-pass type I membrane protein</topology>
    </subcellularLocation>
</comment>
<evidence type="ECO:0000259" key="13">
    <source>
        <dbReference type="Pfam" id="PF23598"/>
    </source>
</evidence>
<dbReference type="Pfam" id="PF00560">
    <property type="entry name" value="LRR_1"/>
    <property type="match status" value="4"/>
</dbReference>
<evidence type="ECO:0000256" key="2">
    <source>
        <dbReference type="ARBA" id="ARBA00009592"/>
    </source>
</evidence>
<keyword evidence="7" id="KW-0677">Repeat</keyword>
<dbReference type="SMART" id="SM00369">
    <property type="entry name" value="LRR_TYP"/>
    <property type="match status" value="6"/>
</dbReference>
<dbReference type="InterPro" id="IPR001611">
    <property type="entry name" value="Leu-rich_rpt"/>
</dbReference>
<evidence type="ECO:0000313" key="14">
    <source>
        <dbReference type="EMBL" id="KAF3948341.1"/>
    </source>
</evidence>
<evidence type="ECO:0000256" key="12">
    <source>
        <dbReference type="SAM" id="Phobius"/>
    </source>
</evidence>
<dbReference type="PANTHER" id="PTHR48063">
    <property type="entry name" value="LRR RECEPTOR-LIKE KINASE"/>
    <property type="match status" value="1"/>
</dbReference>
<evidence type="ECO:0000256" key="6">
    <source>
        <dbReference type="ARBA" id="ARBA00022729"/>
    </source>
</evidence>
<evidence type="ECO:0000256" key="1">
    <source>
        <dbReference type="ARBA" id="ARBA00004251"/>
    </source>
</evidence>
<proteinExistence type="inferred from homology"/>
<evidence type="ECO:0000256" key="3">
    <source>
        <dbReference type="ARBA" id="ARBA00022475"/>
    </source>
</evidence>
<dbReference type="SUPFAM" id="SSF52047">
    <property type="entry name" value="RNI-like"/>
    <property type="match status" value="2"/>
</dbReference>
<reference evidence="14" key="1">
    <citation type="submission" date="2020-03" db="EMBL/GenBank/DDBJ databases">
        <title>Castanea mollissima Vanexum genome sequencing.</title>
        <authorList>
            <person name="Staton M."/>
        </authorList>
    </citation>
    <scope>NUCLEOTIDE SEQUENCE</scope>
    <source>
        <tissue evidence="14">Leaf</tissue>
    </source>
</reference>
<dbReference type="FunFam" id="3.80.10.10:FF:000041">
    <property type="entry name" value="LRR receptor-like serine/threonine-protein kinase ERECTA"/>
    <property type="match status" value="1"/>
</dbReference>
<comment type="similarity">
    <text evidence="2">Belongs to the RLP family.</text>
</comment>
<dbReference type="Proteomes" id="UP000737018">
    <property type="component" value="Unassembled WGS sequence"/>
</dbReference>
<dbReference type="PRINTS" id="PR00019">
    <property type="entry name" value="LEURICHRPT"/>
</dbReference>
<dbReference type="SMART" id="SM00365">
    <property type="entry name" value="LRR_SD22"/>
    <property type="match status" value="4"/>
</dbReference>
<feature type="domain" description="Disease resistance R13L4/SHOC-2-like LRR" evidence="13">
    <location>
        <begin position="80"/>
        <end position="279"/>
    </location>
</feature>
<dbReference type="InterPro" id="IPR003591">
    <property type="entry name" value="Leu-rich_rpt_typical-subtyp"/>
</dbReference>
<keyword evidence="11" id="KW-0325">Glycoprotein</keyword>
<keyword evidence="15" id="KW-1185">Reference proteome</keyword>
<keyword evidence="4" id="KW-0433">Leucine-rich repeat</keyword>
<evidence type="ECO:0000256" key="11">
    <source>
        <dbReference type="ARBA" id="ARBA00023180"/>
    </source>
</evidence>
<dbReference type="PANTHER" id="PTHR48063:SF98">
    <property type="entry name" value="LRR RECEPTOR-LIKE SERINE_THREONINE-PROTEIN KINASE FLS2"/>
    <property type="match status" value="1"/>
</dbReference>
<evidence type="ECO:0000256" key="7">
    <source>
        <dbReference type="ARBA" id="ARBA00022737"/>
    </source>
</evidence>
<dbReference type="AlphaFoldDB" id="A0A8J4VGP8"/>
<evidence type="ECO:0000313" key="15">
    <source>
        <dbReference type="Proteomes" id="UP000737018"/>
    </source>
</evidence>
<keyword evidence="6" id="KW-0732">Signal</keyword>
<dbReference type="InterPro" id="IPR032675">
    <property type="entry name" value="LRR_dom_sf"/>
</dbReference>
<dbReference type="Pfam" id="PF13855">
    <property type="entry name" value="LRR_8"/>
    <property type="match status" value="1"/>
</dbReference>
<gene>
    <name evidence="14" type="ORF">CMV_025648</name>
</gene>
<evidence type="ECO:0000256" key="4">
    <source>
        <dbReference type="ARBA" id="ARBA00022614"/>
    </source>
</evidence>
<dbReference type="GO" id="GO:0005886">
    <property type="term" value="C:plasma membrane"/>
    <property type="evidence" value="ECO:0007669"/>
    <property type="project" value="UniProtKB-SubCell"/>
</dbReference>
<dbReference type="InterPro" id="IPR055414">
    <property type="entry name" value="LRR_R13L4/SHOC2-like"/>
</dbReference>
<protein>
    <recommendedName>
        <fullName evidence="13">Disease resistance R13L4/SHOC-2-like LRR domain-containing protein</fullName>
    </recommendedName>
</protein>
<dbReference type="EMBL" id="JRKL02006923">
    <property type="protein sequence ID" value="KAF3948341.1"/>
    <property type="molecule type" value="Genomic_DNA"/>
</dbReference>
<evidence type="ECO:0000256" key="9">
    <source>
        <dbReference type="ARBA" id="ARBA00023136"/>
    </source>
</evidence>
<sequence>MMLSLKLIGVQGLVGTISSAIGNLTSAISIDLSGNELGGKLPRSLGNLCNLREIRLSSNKWSQEISEILESLSGCLSDRLEILDLSNSQLHGHLPDDLGVFKNLVQLSFEDNSISGPIPMSLGNLSSLRSLDLSNNQFNGTLPQNFGQLKNLDFLNLQDNSISGPLPVSFGNLSSLTYLFLQYNQFSGTLPQNFGQLSKLVTLYIESNMLEGVVTEVHFSNLTSLIELYALGNRLTLEVSYNWNPPFLLESLSFQSWNLGPNFPTWLFSQRHLQYLDISDTRISGVVPPSFWNFSSQFKFLNLSHNLIYGEIPNNPVIFSTLVIDLSSNYFNGSLPCISSSVIALDLSNNSFSGSISHFLCYKMNEPKKMELLNLGKNLLSGKIHDCWTMWQNLKILNLGNNNFTDNIPASIGSLTLLKSLHLHNNKLSKKLPSSLKNCKELVIIDLSENEFVGSIPSWIGHRLLSLMTLNLRSNNFHGHIPEELCALTSLQILDLSHNKLFGSIPRCVKNFSAMATKSHSYLDMNDYPWTDAFGESFPHESALLVIKGQFLEYSTILELVKRSKGTLGLEVDWFYVSMALGFVVGFLGVCCTLLLNKQWRIIYFRLLDHMGNRLRGVVLS</sequence>
<comment type="caution">
    <text evidence="14">The sequence shown here is derived from an EMBL/GenBank/DDBJ whole genome shotgun (WGS) entry which is preliminary data.</text>
</comment>
<keyword evidence="9 12" id="KW-0472">Membrane</keyword>
<dbReference type="Gene3D" id="3.80.10.10">
    <property type="entry name" value="Ribonuclease Inhibitor"/>
    <property type="match status" value="6"/>
</dbReference>
<keyword evidence="10" id="KW-0675">Receptor</keyword>
<dbReference type="InterPro" id="IPR046956">
    <property type="entry name" value="RLP23-like"/>
</dbReference>
<dbReference type="Pfam" id="PF23598">
    <property type="entry name" value="LRR_14"/>
    <property type="match status" value="1"/>
</dbReference>
<keyword evidence="5 12" id="KW-0812">Transmembrane</keyword>
<dbReference type="FunFam" id="3.80.10.10:FF:000095">
    <property type="entry name" value="LRR receptor-like serine/threonine-protein kinase GSO1"/>
    <property type="match status" value="1"/>
</dbReference>
<accession>A0A8J4VGP8</accession>
<evidence type="ECO:0000256" key="5">
    <source>
        <dbReference type="ARBA" id="ARBA00022692"/>
    </source>
</evidence>
<dbReference type="OrthoDB" id="8731593at2759"/>
<keyword evidence="3" id="KW-1003">Cell membrane</keyword>
<evidence type="ECO:0000256" key="10">
    <source>
        <dbReference type="ARBA" id="ARBA00023170"/>
    </source>
</evidence>
<organism evidence="14 15">
    <name type="scientific">Castanea mollissima</name>
    <name type="common">Chinese chestnut</name>
    <dbReference type="NCBI Taxonomy" id="60419"/>
    <lineage>
        <taxon>Eukaryota</taxon>
        <taxon>Viridiplantae</taxon>
        <taxon>Streptophyta</taxon>
        <taxon>Embryophyta</taxon>
        <taxon>Tracheophyta</taxon>
        <taxon>Spermatophyta</taxon>
        <taxon>Magnoliopsida</taxon>
        <taxon>eudicotyledons</taxon>
        <taxon>Gunneridae</taxon>
        <taxon>Pentapetalae</taxon>
        <taxon>rosids</taxon>
        <taxon>fabids</taxon>
        <taxon>Fagales</taxon>
        <taxon>Fagaceae</taxon>
        <taxon>Castanea</taxon>
    </lineage>
</organism>
<keyword evidence="8 12" id="KW-1133">Transmembrane helix</keyword>
<evidence type="ECO:0000256" key="8">
    <source>
        <dbReference type="ARBA" id="ARBA00022989"/>
    </source>
</evidence>
<feature type="transmembrane region" description="Helical" evidence="12">
    <location>
        <begin position="574"/>
        <end position="596"/>
    </location>
</feature>